<comment type="function">
    <text evidence="13">Component of the EKC/KEOPS complex that is required for the formation of a threonylcarbamoyl group on adenosine at position 37 (t(6)A37) in tRNAs that read codons beginning with adenine. The complex is probably involved in the transfer of the threonylcarbamoyl moiety of threonylcarbamoyl-AMP (TC-AMP) to the N6 group of A37. GON7 likely plays a supporting role to the catalytic subunit KAE1 in the complex. The EKC/KEOPS complex also promotes both telomere uncapping and telomere elongation. The complex is required for efficient recruitment of transcriptional coactivators.</text>
</comment>
<reference evidence="15" key="3">
    <citation type="submission" date="2010-09" db="EMBL/GenBank/DDBJ databases">
        <title>Annotation of Gaeumannomyces graminis var. tritici R3-111a-1.</title>
        <authorList>
            <consortium name="The Broad Institute Genome Sequencing Platform"/>
            <person name="Ma L.-J."/>
            <person name="Dead R."/>
            <person name="Young S.K."/>
            <person name="Zeng Q."/>
            <person name="Gargeya S."/>
            <person name="Fitzgerald M."/>
            <person name="Haas B."/>
            <person name="Abouelleil A."/>
            <person name="Alvarado L."/>
            <person name="Arachchi H.M."/>
            <person name="Berlin A."/>
            <person name="Brown A."/>
            <person name="Chapman S.B."/>
            <person name="Chen Z."/>
            <person name="Dunbar C."/>
            <person name="Freedman E."/>
            <person name="Gearin G."/>
            <person name="Gellesch M."/>
            <person name="Goldberg J."/>
            <person name="Griggs A."/>
            <person name="Gujja S."/>
            <person name="Heiman D."/>
            <person name="Howarth C."/>
            <person name="Larson L."/>
            <person name="Lui A."/>
            <person name="MacDonald P.J.P."/>
            <person name="Mehta T."/>
            <person name="Montmayeur A."/>
            <person name="Murphy C."/>
            <person name="Neiman D."/>
            <person name="Pearson M."/>
            <person name="Priest M."/>
            <person name="Roberts A."/>
            <person name="Saif S."/>
            <person name="Shea T."/>
            <person name="Shenoy N."/>
            <person name="Sisk P."/>
            <person name="Stolte C."/>
            <person name="Sykes S."/>
            <person name="Yandava C."/>
            <person name="Wortman J."/>
            <person name="Nusbaum C."/>
            <person name="Birren B."/>
        </authorList>
    </citation>
    <scope>NUCLEOTIDE SEQUENCE</scope>
    <source>
        <strain evidence="15">R3-111a-1</strain>
    </source>
</reference>
<keyword evidence="7" id="KW-0819">tRNA processing</keyword>
<reference evidence="16" key="4">
    <citation type="journal article" date="2015" name="G3 (Bethesda)">
        <title>Genome sequences of three phytopathogenic species of the Magnaporthaceae family of fungi.</title>
        <authorList>
            <person name="Okagaki L.H."/>
            <person name="Nunes C.C."/>
            <person name="Sailsbery J."/>
            <person name="Clay B."/>
            <person name="Brown D."/>
            <person name="John T."/>
            <person name="Oh Y."/>
            <person name="Young N."/>
            <person name="Fitzgerald M."/>
            <person name="Haas B.J."/>
            <person name="Zeng Q."/>
            <person name="Young S."/>
            <person name="Adiconis X."/>
            <person name="Fan L."/>
            <person name="Levin J.Z."/>
            <person name="Mitchell T.K."/>
            <person name="Okubara P.A."/>
            <person name="Farman M.L."/>
            <person name="Kohn L.M."/>
            <person name="Birren B."/>
            <person name="Ma L.-J."/>
            <person name="Dean R.A."/>
        </authorList>
    </citation>
    <scope>NUCLEOTIDE SEQUENCE</scope>
    <source>
        <strain evidence="16">R3-111a-1</strain>
    </source>
</reference>
<evidence type="ECO:0000313" key="15">
    <source>
        <dbReference type="EMBL" id="EJT79252.1"/>
    </source>
</evidence>
<evidence type="ECO:0000256" key="8">
    <source>
        <dbReference type="ARBA" id="ARBA00022895"/>
    </source>
</evidence>
<feature type="region of interest" description="Disordered" evidence="14">
    <location>
        <begin position="66"/>
        <end position="103"/>
    </location>
</feature>
<evidence type="ECO:0000256" key="13">
    <source>
        <dbReference type="ARBA" id="ARBA00025393"/>
    </source>
</evidence>
<evidence type="ECO:0000256" key="4">
    <source>
        <dbReference type="ARBA" id="ARBA00011534"/>
    </source>
</evidence>
<keyword evidence="8" id="KW-0779">Telomere</keyword>
<keyword evidence="11" id="KW-0804">Transcription</keyword>
<evidence type="ECO:0000256" key="7">
    <source>
        <dbReference type="ARBA" id="ARBA00022694"/>
    </source>
</evidence>
<dbReference type="eggNOG" id="ENOG502T1MI">
    <property type="taxonomic scope" value="Eukaryota"/>
</dbReference>
<dbReference type="HOGENOM" id="CLU_146833_1_1_1"/>
<evidence type="ECO:0000256" key="5">
    <source>
        <dbReference type="ARBA" id="ARBA00019746"/>
    </source>
</evidence>
<name>J3NST9_GAET3</name>
<evidence type="ECO:0000256" key="2">
    <source>
        <dbReference type="ARBA" id="ARBA00004574"/>
    </source>
</evidence>
<dbReference type="EnsemblFungi" id="EJT79252">
    <property type="protein sequence ID" value="EJT79252"/>
    <property type="gene ID" value="GGTG_04338"/>
</dbReference>
<dbReference type="GeneID" id="20344796"/>
<proteinExistence type="inferred from homology"/>
<evidence type="ECO:0000256" key="10">
    <source>
        <dbReference type="ARBA" id="ARBA00023159"/>
    </source>
</evidence>
<dbReference type="Proteomes" id="UP000006039">
    <property type="component" value="Unassembled WGS sequence"/>
</dbReference>
<dbReference type="AlphaFoldDB" id="J3NST9"/>
<gene>
    <name evidence="16" type="primary">20344796</name>
    <name evidence="15" type="ORF">GGTG_04338</name>
</gene>
<comment type="similarity">
    <text evidence="3">Belongs to the GON7 family.</text>
</comment>
<dbReference type="STRING" id="644352.J3NST9"/>
<feature type="compositionally biased region" description="Basic and acidic residues" evidence="14">
    <location>
        <begin position="66"/>
        <end position="77"/>
    </location>
</feature>
<sequence>MSDSKHISVVSATYKSPTNEPFAAASDITTATPVPPSAALSLEDKTKFLQDLRASVSAVQEQVNKELTRRMDDDKARKATAGNPVDEAKEEQNYGEEVVDEDD</sequence>
<evidence type="ECO:0000256" key="14">
    <source>
        <dbReference type="SAM" id="MobiDB-lite"/>
    </source>
</evidence>
<comment type="subcellular location">
    <subcellularLocation>
        <location evidence="2">Chromosome</location>
        <location evidence="2">Telomere</location>
    </subcellularLocation>
    <subcellularLocation>
        <location evidence="1">Nucleus</location>
    </subcellularLocation>
</comment>
<organism evidence="15">
    <name type="scientific">Gaeumannomyces tritici (strain R3-111a-1)</name>
    <name type="common">Wheat and barley take-all root rot fungus</name>
    <name type="synonym">Gaeumannomyces graminis var. tritici</name>
    <dbReference type="NCBI Taxonomy" id="644352"/>
    <lineage>
        <taxon>Eukaryota</taxon>
        <taxon>Fungi</taxon>
        <taxon>Dikarya</taxon>
        <taxon>Ascomycota</taxon>
        <taxon>Pezizomycotina</taxon>
        <taxon>Sordariomycetes</taxon>
        <taxon>Sordariomycetidae</taxon>
        <taxon>Magnaporthales</taxon>
        <taxon>Magnaporthaceae</taxon>
        <taxon>Gaeumannomyces</taxon>
    </lineage>
</organism>
<dbReference type="VEuPathDB" id="FungiDB:GGTG_04338"/>
<dbReference type="GO" id="GO:0008033">
    <property type="term" value="P:tRNA processing"/>
    <property type="evidence" value="ECO:0007669"/>
    <property type="project" value="UniProtKB-KW"/>
</dbReference>
<dbReference type="InterPro" id="IPR014849">
    <property type="entry name" value="EKC/KEOPS_Gon7"/>
</dbReference>
<reference evidence="15" key="2">
    <citation type="submission" date="2010-07" db="EMBL/GenBank/DDBJ databases">
        <authorList>
            <consortium name="The Broad Institute Genome Sequencing Platform"/>
            <consortium name="Broad Institute Genome Sequencing Center for Infectious Disease"/>
            <person name="Ma L.-J."/>
            <person name="Dead R."/>
            <person name="Young S."/>
            <person name="Zeng Q."/>
            <person name="Koehrsen M."/>
            <person name="Alvarado L."/>
            <person name="Berlin A."/>
            <person name="Chapman S.B."/>
            <person name="Chen Z."/>
            <person name="Freedman E."/>
            <person name="Gellesch M."/>
            <person name="Goldberg J."/>
            <person name="Griggs A."/>
            <person name="Gujja S."/>
            <person name="Heilman E.R."/>
            <person name="Heiman D."/>
            <person name="Hepburn T."/>
            <person name="Howarth C."/>
            <person name="Jen D."/>
            <person name="Larson L."/>
            <person name="Mehta T."/>
            <person name="Neiman D."/>
            <person name="Pearson M."/>
            <person name="Roberts A."/>
            <person name="Saif S."/>
            <person name="Shea T."/>
            <person name="Shenoy N."/>
            <person name="Sisk P."/>
            <person name="Stolte C."/>
            <person name="Sykes S."/>
            <person name="Walk T."/>
            <person name="White J."/>
            <person name="Yandava C."/>
            <person name="Haas B."/>
            <person name="Nusbaum C."/>
            <person name="Birren B."/>
        </authorList>
    </citation>
    <scope>NUCLEOTIDE SEQUENCE</scope>
    <source>
        <strain evidence="15">R3-111a-1</strain>
    </source>
</reference>
<reference evidence="17" key="1">
    <citation type="submission" date="2010-07" db="EMBL/GenBank/DDBJ databases">
        <title>The genome sequence of Gaeumannomyces graminis var. tritici strain R3-111a-1.</title>
        <authorList>
            <consortium name="The Broad Institute Genome Sequencing Platform"/>
            <person name="Ma L.-J."/>
            <person name="Dead R."/>
            <person name="Young S."/>
            <person name="Zeng Q."/>
            <person name="Koehrsen M."/>
            <person name="Alvarado L."/>
            <person name="Berlin A."/>
            <person name="Chapman S.B."/>
            <person name="Chen Z."/>
            <person name="Freedman E."/>
            <person name="Gellesch M."/>
            <person name="Goldberg J."/>
            <person name="Griggs A."/>
            <person name="Gujja S."/>
            <person name="Heilman E.R."/>
            <person name="Heiman D."/>
            <person name="Hepburn T."/>
            <person name="Howarth C."/>
            <person name="Jen D."/>
            <person name="Larson L."/>
            <person name="Mehta T."/>
            <person name="Neiman D."/>
            <person name="Pearson M."/>
            <person name="Roberts A."/>
            <person name="Saif S."/>
            <person name="Shea T."/>
            <person name="Shenoy N."/>
            <person name="Sisk P."/>
            <person name="Stolte C."/>
            <person name="Sykes S."/>
            <person name="Walk T."/>
            <person name="White J."/>
            <person name="Yandava C."/>
            <person name="Haas B."/>
            <person name="Nusbaum C."/>
            <person name="Birren B."/>
        </authorList>
    </citation>
    <scope>NUCLEOTIDE SEQUENCE [LARGE SCALE GENOMIC DNA]</scope>
    <source>
        <strain evidence="17">R3-111a-1</strain>
    </source>
</reference>
<keyword evidence="17" id="KW-1185">Reference proteome</keyword>
<evidence type="ECO:0000256" key="11">
    <source>
        <dbReference type="ARBA" id="ARBA00023163"/>
    </source>
</evidence>
<dbReference type="GO" id="GO:0000781">
    <property type="term" value="C:chromosome, telomeric region"/>
    <property type="evidence" value="ECO:0007669"/>
    <property type="project" value="UniProtKB-SubCell"/>
</dbReference>
<comment type="subunit">
    <text evidence="4">Component of the EKC/KEOPS complex composed of at least BUD32, CGI121, GON7, KAE1 and PCC1; the whole complex dimerizes.</text>
</comment>
<protein>
    <recommendedName>
        <fullName evidence="5">EKC/KEOPS complex subunit GON7</fullName>
    </recommendedName>
</protein>
<evidence type="ECO:0000313" key="17">
    <source>
        <dbReference type="Proteomes" id="UP000006039"/>
    </source>
</evidence>
<dbReference type="Pfam" id="PF08738">
    <property type="entry name" value="Gon7"/>
    <property type="match status" value="1"/>
</dbReference>
<reference evidence="16" key="5">
    <citation type="submission" date="2018-04" db="UniProtKB">
        <authorList>
            <consortium name="EnsemblFungi"/>
        </authorList>
    </citation>
    <scope>IDENTIFICATION</scope>
    <source>
        <strain evidence="16">R3-111a-1</strain>
    </source>
</reference>
<accession>J3NST9</accession>
<keyword evidence="9" id="KW-0805">Transcription regulation</keyword>
<evidence type="ECO:0000256" key="6">
    <source>
        <dbReference type="ARBA" id="ARBA00022454"/>
    </source>
</evidence>
<evidence type="ECO:0000256" key="12">
    <source>
        <dbReference type="ARBA" id="ARBA00023242"/>
    </source>
</evidence>
<keyword evidence="10" id="KW-0010">Activator</keyword>
<dbReference type="EMBL" id="GL385396">
    <property type="protein sequence ID" value="EJT79252.1"/>
    <property type="molecule type" value="Genomic_DNA"/>
</dbReference>
<dbReference type="GO" id="GO:0005634">
    <property type="term" value="C:nucleus"/>
    <property type="evidence" value="ECO:0007669"/>
    <property type="project" value="UniProtKB-SubCell"/>
</dbReference>
<dbReference type="RefSeq" id="XP_009220397.1">
    <property type="nucleotide sequence ID" value="XM_009222133.1"/>
</dbReference>
<evidence type="ECO:0000256" key="1">
    <source>
        <dbReference type="ARBA" id="ARBA00004123"/>
    </source>
</evidence>
<evidence type="ECO:0000256" key="3">
    <source>
        <dbReference type="ARBA" id="ARBA00008529"/>
    </source>
</evidence>
<evidence type="ECO:0000313" key="16">
    <source>
        <dbReference type="EnsemblFungi" id="EJT79252"/>
    </source>
</evidence>
<keyword evidence="12" id="KW-0539">Nucleus</keyword>
<keyword evidence="6" id="KW-0158">Chromosome</keyword>
<evidence type="ECO:0000256" key="9">
    <source>
        <dbReference type="ARBA" id="ARBA00023015"/>
    </source>
</evidence>
<feature type="compositionally biased region" description="Acidic residues" evidence="14">
    <location>
        <begin position="93"/>
        <end position="103"/>
    </location>
</feature>
<dbReference type="OrthoDB" id="2288868at2759"/>